<proteinExistence type="predicted"/>
<dbReference type="Pfam" id="PF24755">
    <property type="entry name" value="SpoVR_C"/>
    <property type="match status" value="1"/>
</dbReference>
<dbReference type="PANTHER" id="PTHR30029">
    <property type="entry name" value="STAGE V SPORULATION PROTEIN R"/>
    <property type="match status" value="1"/>
</dbReference>
<organism evidence="4 5">
    <name type="scientific">Comamonas serinivorans</name>
    <dbReference type="NCBI Taxonomy" id="1082851"/>
    <lineage>
        <taxon>Bacteria</taxon>
        <taxon>Pseudomonadati</taxon>
        <taxon>Pseudomonadota</taxon>
        <taxon>Betaproteobacteria</taxon>
        <taxon>Burkholderiales</taxon>
        <taxon>Comamonadaceae</taxon>
        <taxon>Comamonas</taxon>
    </lineage>
</organism>
<dbReference type="NCBIfam" id="NF008737">
    <property type="entry name" value="PRK11767.1"/>
    <property type="match status" value="1"/>
</dbReference>
<dbReference type="PANTHER" id="PTHR30029:SF2">
    <property type="entry name" value="STAGE V SPORULATION PROTEIN R"/>
    <property type="match status" value="1"/>
</dbReference>
<dbReference type="AlphaFoldDB" id="A0A1Y0EP25"/>
<feature type="compositionally biased region" description="Gly residues" evidence="1">
    <location>
        <begin position="15"/>
        <end position="24"/>
    </location>
</feature>
<sequence length="543" mass="62558">MNLLLYPALERRGGRQAGKPGGRGGRQRSVPSAPLQAVEHPDRPLPDPSDWTLELIERYHAVIASTAQRFGLDTYPNQLEIISAEQMMDAYASVGMPVNYRHWSFGKEFLATERRYRRGHMGLAYEIVINANPCISYLMEENSTAMQALVIAHAAYGHNSFFKNNYLFRMWSDSGSITDYLVYARDFVAQCEERHGLDAVEQLLDSCHALANFGVDRYCRPSKKSLARERAEREQREAYVQQQVNVLWRTLPPHRDRGGAAPEHEQERFPKEPEENLLYFIEKNAPLLEPWQREIVRIVRKIAQYFYPQRQTQVMNEGWATFWHYTLLNTLYDEGWLTDGVMIEWLSSHTNVIYQPPASHRAYSGINPYALGFAMYRDIRRICQSPTEEDRRWFPDLAGTPWLPALHHAMQNFKDESFIGQFLSPQLMRDMRLFAIHDDASEQALLVSAIHDEDGYRSLRQTLSQQYDLGTREPNIQVWNVNLRGDRCLTLRHTQYQGRPLADDALEVLKHVARLWGFGVQIESVGGNGELPVLLHAVPAPAT</sequence>
<feature type="domain" description="SpoVR protein-like N-terminal" evidence="2">
    <location>
        <begin position="50"/>
        <end position="470"/>
    </location>
</feature>
<dbReference type="Pfam" id="PF04293">
    <property type="entry name" value="SpoVR"/>
    <property type="match status" value="1"/>
</dbReference>
<name>A0A1Y0EP25_9BURK</name>
<dbReference type="InterPro" id="IPR057008">
    <property type="entry name" value="SpoVR-like_C"/>
</dbReference>
<feature type="domain" description="SpoVR-like C-terminal" evidence="3">
    <location>
        <begin position="474"/>
        <end position="525"/>
    </location>
</feature>
<gene>
    <name evidence="4" type="ORF">CCO03_10450</name>
</gene>
<accession>A0A1Y0EP25</accession>
<evidence type="ECO:0000313" key="4">
    <source>
        <dbReference type="EMBL" id="ARU05052.1"/>
    </source>
</evidence>
<dbReference type="InterPro" id="IPR007390">
    <property type="entry name" value="Spore_V_R"/>
</dbReference>
<evidence type="ECO:0000259" key="2">
    <source>
        <dbReference type="Pfam" id="PF04293"/>
    </source>
</evidence>
<dbReference type="KEGG" id="cser:CCO03_10450"/>
<protein>
    <submittedName>
        <fullName evidence="4">SpoVR family protein</fullName>
    </submittedName>
</protein>
<keyword evidence="5" id="KW-1185">Reference proteome</keyword>
<evidence type="ECO:0000256" key="1">
    <source>
        <dbReference type="SAM" id="MobiDB-lite"/>
    </source>
</evidence>
<feature type="region of interest" description="Disordered" evidence="1">
    <location>
        <begin position="12"/>
        <end position="46"/>
    </location>
</feature>
<dbReference type="InterPro" id="IPR056174">
    <property type="entry name" value="SpoVR_N"/>
</dbReference>
<evidence type="ECO:0000313" key="5">
    <source>
        <dbReference type="Proteomes" id="UP000196138"/>
    </source>
</evidence>
<reference evidence="4 5" key="1">
    <citation type="submission" date="2017-05" db="EMBL/GenBank/DDBJ databases">
        <authorList>
            <person name="Song R."/>
            <person name="Chenine A.L."/>
            <person name="Ruprecht R.M."/>
        </authorList>
    </citation>
    <scope>NUCLEOTIDE SEQUENCE [LARGE SCALE GENOMIC DNA]</scope>
    <source>
        <strain evidence="4 5">DSM 26136</strain>
    </source>
</reference>
<dbReference type="RefSeq" id="WP_087280816.1">
    <property type="nucleotide sequence ID" value="NZ_CP021455.1"/>
</dbReference>
<dbReference type="InterPro" id="IPR057270">
    <property type="entry name" value="Ycgb-like"/>
</dbReference>
<dbReference type="EMBL" id="CP021455">
    <property type="protein sequence ID" value="ARU05052.1"/>
    <property type="molecule type" value="Genomic_DNA"/>
</dbReference>
<dbReference type="OrthoDB" id="9784270at2"/>
<dbReference type="Proteomes" id="UP000196138">
    <property type="component" value="Chromosome"/>
</dbReference>
<evidence type="ECO:0000259" key="3">
    <source>
        <dbReference type="Pfam" id="PF24755"/>
    </source>
</evidence>